<reference evidence="4 5" key="1">
    <citation type="submission" date="2018-06" db="EMBL/GenBank/DDBJ databases">
        <title>Genome Sequence of the Brown Rot Fungal Pathogen Monilinia fructigena.</title>
        <authorList>
            <person name="Landi L."/>
            <person name="De Miccolis Angelini R.M."/>
            <person name="Pollastro S."/>
            <person name="Abate D."/>
            <person name="Faretra F."/>
            <person name="Romanazzi G."/>
        </authorList>
    </citation>
    <scope>NUCLEOTIDE SEQUENCE [LARGE SCALE GENOMIC DNA]</scope>
    <source>
        <strain evidence="4 5">Mfrg269</strain>
    </source>
</reference>
<feature type="domain" description="DUF7614" evidence="3">
    <location>
        <begin position="271"/>
        <end position="387"/>
    </location>
</feature>
<sequence>MTVKVFQCFGQEKHAQSFPAEPVPKCEVRLFEKSTVEKAATGPRKKHRGFRLAVMTGKMTKNLRGIDQDILPTTPIQFSHLRGDNGHPALLLKIDDGNLRSSMVFTFDEPDQRARLHALLTGGVIGREETVYGEVPIQSFAIEEPGGLAPRLAGLEWQSVRIINEDAFDIQNTKTVLSEHLRVIMDFKTGTLTDRFNIGPGELKIRLDLHSTNELKILRQPQHDMTIMATQANNRQISLPRNSLRFWGQSPERKQLVLIIIFQHFETKNGSVPIYKKWDAATTRVQLVQKEKTVQLLAFFENFNHGDCMGFTLKSTDTFESSNKSGKFSLRIVDAKFAMPKPRGEGNAALDSAFVNLDMPDYPGEHDDITVVFDTETERDAFAKSLPAPVKAASRMGSVRRDKSKLLDI</sequence>
<evidence type="ECO:0000313" key="5">
    <source>
        <dbReference type="Proteomes" id="UP000249056"/>
    </source>
</evidence>
<accession>A0A395IQ38</accession>
<dbReference type="EMBL" id="QKRW01000024">
    <property type="protein sequence ID" value="RAL62392.1"/>
    <property type="molecule type" value="Genomic_DNA"/>
</dbReference>
<evidence type="ECO:0000259" key="3">
    <source>
        <dbReference type="Pfam" id="PF24589"/>
    </source>
</evidence>
<dbReference type="OrthoDB" id="4356615at2759"/>
<dbReference type="InterPro" id="IPR056031">
    <property type="entry name" value="DUF7612"/>
</dbReference>
<keyword evidence="5" id="KW-1185">Reference proteome</keyword>
<comment type="caution">
    <text evidence="4">The sequence shown here is derived from an EMBL/GenBank/DDBJ whole genome shotgun (WGS) entry which is preliminary data.</text>
</comment>
<evidence type="ECO:0000259" key="2">
    <source>
        <dbReference type="Pfam" id="PF24588"/>
    </source>
</evidence>
<name>A0A395IQ38_9HELO</name>
<dbReference type="InterPro" id="IPR056032">
    <property type="entry name" value="DUF7613"/>
</dbReference>
<dbReference type="Pfam" id="PF24589">
    <property type="entry name" value="DUF7614"/>
    <property type="match status" value="1"/>
</dbReference>
<feature type="domain" description="DUF7613" evidence="2">
    <location>
        <begin position="127"/>
        <end position="234"/>
    </location>
</feature>
<dbReference type="AlphaFoldDB" id="A0A395IQ38"/>
<feature type="domain" description="DUF7612" evidence="1">
    <location>
        <begin position="2"/>
        <end position="122"/>
    </location>
</feature>
<gene>
    <name evidence="4" type="ORF">DID88_004958</name>
</gene>
<evidence type="ECO:0000313" key="4">
    <source>
        <dbReference type="EMBL" id="RAL62392.1"/>
    </source>
</evidence>
<protein>
    <submittedName>
        <fullName evidence="4">Uncharacterized protein</fullName>
    </submittedName>
</protein>
<dbReference type="Proteomes" id="UP000249056">
    <property type="component" value="Unassembled WGS sequence"/>
</dbReference>
<proteinExistence type="predicted"/>
<evidence type="ECO:0000259" key="1">
    <source>
        <dbReference type="Pfam" id="PF24587"/>
    </source>
</evidence>
<dbReference type="Pfam" id="PF24587">
    <property type="entry name" value="DUF7612"/>
    <property type="match status" value="1"/>
</dbReference>
<dbReference type="InterPro" id="IPR056033">
    <property type="entry name" value="DUF7614"/>
</dbReference>
<organism evidence="4 5">
    <name type="scientific">Monilinia fructigena</name>
    <dbReference type="NCBI Taxonomy" id="38457"/>
    <lineage>
        <taxon>Eukaryota</taxon>
        <taxon>Fungi</taxon>
        <taxon>Dikarya</taxon>
        <taxon>Ascomycota</taxon>
        <taxon>Pezizomycotina</taxon>
        <taxon>Leotiomycetes</taxon>
        <taxon>Helotiales</taxon>
        <taxon>Sclerotiniaceae</taxon>
        <taxon>Monilinia</taxon>
    </lineage>
</organism>
<dbReference type="Pfam" id="PF24588">
    <property type="entry name" value="DUF7613"/>
    <property type="match status" value="1"/>
</dbReference>